<dbReference type="SUPFAM" id="SSF53955">
    <property type="entry name" value="Lysozyme-like"/>
    <property type="match status" value="1"/>
</dbReference>
<keyword evidence="3" id="KW-1185">Reference proteome</keyword>
<proteinExistence type="predicted"/>
<evidence type="ECO:0000256" key="1">
    <source>
        <dbReference type="SAM" id="MobiDB-lite"/>
    </source>
</evidence>
<evidence type="ECO:0000313" key="3">
    <source>
        <dbReference type="Proteomes" id="UP001500897"/>
    </source>
</evidence>
<gene>
    <name evidence="2" type="ORF">GCM10009759_28680</name>
</gene>
<protein>
    <recommendedName>
        <fullName evidence="4">Transglycosylase-like protein with SLT domain</fullName>
    </recommendedName>
</protein>
<feature type="compositionally biased region" description="Low complexity" evidence="1">
    <location>
        <begin position="36"/>
        <end position="61"/>
    </location>
</feature>
<sequence length="226" mass="23838">MAERGAKWPWLVLALAVLGIWAYERGGDPAPPPAAAPAASSATTAGPGSSPAGSPSPAATGQLGDYSPPRFAAQVEQYAAEAGVNPQLVMAILFNEAYKPHGPDVERAWQKMKPDASFGVANMHRAAYDETRRNRPFADRPWEDLPDDPGLAVRAAAWHLHDLGAQLPAHPATSLSRDELMALGYNTGAGNMLAFARGTKPGPEAGAYLTKLHDNWSKSADALAAH</sequence>
<comment type="caution">
    <text evidence="2">The sequence shown here is derived from an EMBL/GenBank/DDBJ whole genome shotgun (WGS) entry which is preliminary data.</text>
</comment>
<dbReference type="EMBL" id="BAAANS010000016">
    <property type="protein sequence ID" value="GAA2098050.1"/>
    <property type="molecule type" value="Genomic_DNA"/>
</dbReference>
<dbReference type="RefSeq" id="WP_344552420.1">
    <property type="nucleotide sequence ID" value="NZ_BAAANS010000016.1"/>
</dbReference>
<dbReference type="InterPro" id="IPR023346">
    <property type="entry name" value="Lysozyme-like_dom_sf"/>
</dbReference>
<accession>A0ABP5IFE1</accession>
<feature type="region of interest" description="Disordered" evidence="1">
    <location>
        <begin position="29"/>
        <end position="67"/>
    </location>
</feature>
<organism evidence="2 3">
    <name type="scientific">Kitasatospora saccharophila</name>
    <dbReference type="NCBI Taxonomy" id="407973"/>
    <lineage>
        <taxon>Bacteria</taxon>
        <taxon>Bacillati</taxon>
        <taxon>Actinomycetota</taxon>
        <taxon>Actinomycetes</taxon>
        <taxon>Kitasatosporales</taxon>
        <taxon>Streptomycetaceae</taxon>
        <taxon>Kitasatospora</taxon>
    </lineage>
</organism>
<dbReference type="Proteomes" id="UP001500897">
    <property type="component" value="Unassembled WGS sequence"/>
</dbReference>
<dbReference type="Gene3D" id="1.10.530.10">
    <property type="match status" value="1"/>
</dbReference>
<evidence type="ECO:0008006" key="4">
    <source>
        <dbReference type="Google" id="ProtNLM"/>
    </source>
</evidence>
<name>A0ABP5IFE1_9ACTN</name>
<evidence type="ECO:0000313" key="2">
    <source>
        <dbReference type="EMBL" id="GAA2098050.1"/>
    </source>
</evidence>
<reference evidence="3" key="1">
    <citation type="journal article" date="2019" name="Int. J. Syst. Evol. Microbiol.">
        <title>The Global Catalogue of Microorganisms (GCM) 10K type strain sequencing project: providing services to taxonomists for standard genome sequencing and annotation.</title>
        <authorList>
            <consortium name="The Broad Institute Genomics Platform"/>
            <consortium name="The Broad Institute Genome Sequencing Center for Infectious Disease"/>
            <person name="Wu L."/>
            <person name="Ma J."/>
        </authorList>
    </citation>
    <scope>NUCLEOTIDE SEQUENCE [LARGE SCALE GENOMIC DNA]</scope>
    <source>
        <strain evidence="3">JCM 14559</strain>
    </source>
</reference>